<proteinExistence type="predicted"/>
<dbReference type="Gene3D" id="3.30.700.10">
    <property type="entry name" value="Glycoprotein, Type 4 Pilin"/>
    <property type="match status" value="1"/>
</dbReference>
<dbReference type="PANTHER" id="PTHR30093:SF34">
    <property type="entry name" value="PREPILIN PEPTIDASE-DEPENDENT PROTEIN D"/>
    <property type="match status" value="1"/>
</dbReference>
<dbReference type="InterPro" id="IPR012902">
    <property type="entry name" value="N_methyl_site"/>
</dbReference>
<gene>
    <name evidence="3" type="ORF">DBRI00130_LOCUS39316</name>
</gene>
<dbReference type="PANTHER" id="PTHR30093">
    <property type="entry name" value="GENERAL SECRETION PATHWAY PROTEIN G"/>
    <property type="match status" value="1"/>
</dbReference>
<name>A0A7S4SUZ3_9STRA</name>
<feature type="transmembrane region" description="Helical" evidence="2">
    <location>
        <begin position="23"/>
        <end position="46"/>
    </location>
</feature>
<dbReference type="SUPFAM" id="SSF54523">
    <property type="entry name" value="Pili subunits"/>
    <property type="match status" value="1"/>
</dbReference>
<dbReference type="Pfam" id="PF07963">
    <property type="entry name" value="N_methyl"/>
    <property type="match status" value="1"/>
</dbReference>
<evidence type="ECO:0000313" key="3">
    <source>
        <dbReference type="EMBL" id="CAE4656042.1"/>
    </source>
</evidence>
<accession>A0A7S4SUZ3</accession>
<evidence type="ECO:0000256" key="2">
    <source>
        <dbReference type="SAM" id="Phobius"/>
    </source>
</evidence>
<dbReference type="AlphaFoldDB" id="A0A7S4SUZ3"/>
<organism evidence="3">
    <name type="scientific">Ditylum brightwellii</name>
    <dbReference type="NCBI Taxonomy" id="49249"/>
    <lineage>
        <taxon>Eukaryota</taxon>
        <taxon>Sar</taxon>
        <taxon>Stramenopiles</taxon>
        <taxon>Ochrophyta</taxon>
        <taxon>Bacillariophyta</taxon>
        <taxon>Mediophyceae</taxon>
        <taxon>Lithodesmiophycidae</taxon>
        <taxon>Lithodesmiales</taxon>
        <taxon>Lithodesmiaceae</taxon>
        <taxon>Ditylum</taxon>
    </lineage>
</organism>
<dbReference type="NCBIfam" id="TIGR02532">
    <property type="entry name" value="IV_pilin_GFxxxE"/>
    <property type="match status" value="1"/>
</dbReference>
<keyword evidence="2" id="KW-1133">Transmembrane helix</keyword>
<dbReference type="PROSITE" id="PS00409">
    <property type="entry name" value="PROKAR_NTER_METHYL"/>
    <property type="match status" value="1"/>
</dbReference>
<keyword evidence="1" id="KW-0488">Methylation</keyword>
<dbReference type="InterPro" id="IPR045584">
    <property type="entry name" value="Pilin-like"/>
</dbReference>
<keyword evidence="2" id="KW-0472">Membrane</keyword>
<reference evidence="3" key="1">
    <citation type="submission" date="2021-01" db="EMBL/GenBank/DDBJ databases">
        <authorList>
            <person name="Corre E."/>
            <person name="Pelletier E."/>
            <person name="Niang G."/>
            <person name="Scheremetjew M."/>
            <person name="Finn R."/>
            <person name="Kale V."/>
            <person name="Holt S."/>
            <person name="Cochrane G."/>
            <person name="Meng A."/>
            <person name="Brown T."/>
            <person name="Cohen L."/>
        </authorList>
    </citation>
    <scope>NUCLEOTIDE SEQUENCE</scope>
    <source>
        <strain evidence="3">GSO104</strain>
    </source>
</reference>
<dbReference type="EMBL" id="HBNS01054146">
    <property type="protein sequence ID" value="CAE4656042.1"/>
    <property type="molecule type" value="Transcribed_RNA"/>
</dbReference>
<sequence length="154" mass="16015">MLFMFTDIGVFTRSKSMKNVKGFTLIELMIVVAIIGILAAVALPAYQNYSNRAAFSELVLAVTPRKTAVELAIQTRCNGCALADLDAGTLGIPADVAVAATTHGASVLNGAITMTWQDDGSALDGITYILTADGVTPPVQWSDAGSSCLTNGLC</sequence>
<evidence type="ECO:0000256" key="1">
    <source>
        <dbReference type="ARBA" id="ARBA00022481"/>
    </source>
</evidence>
<protein>
    <submittedName>
        <fullName evidence="3">Uncharacterized protein</fullName>
    </submittedName>
</protein>
<keyword evidence="2" id="KW-0812">Transmembrane</keyword>